<dbReference type="EMBL" id="PJNB01000001">
    <property type="protein sequence ID" value="PKW16820.1"/>
    <property type="molecule type" value="Genomic_DNA"/>
</dbReference>
<proteinExistence type="predicted"/>
<dbReference type="InterPro" id="IPR000073">
    <property type="entry name" value="AB_hydrolase_1"/>
</dbReference>
<gene>
    <name evidence="3" type="ORF">A8926_4712</name>
</gene>
<dbReference type="Pfam" id="PF00561">
    <property type="entry name" value="Abhydrolase_1"/>
    <property type="match status" value="1"/>
</dbReference>
<evidence type="ECO:0000313" key="3">
    <source>
        <dbReference type="EMBL" id="PKW16820.1"/>
    </source>
</evidence>
<dbReference type="GO" id="GO:0003824">
    <property type="term" value="F:catalytic activity"/>
    <property type="evidence" value="ECO:0007669"/>
    <property type="project" value="UniProtKB-ARBA"/>
</dbReference>
<dbReference type="InterPro" id="IPR050266">
    <property type="entry name" value="AB_hydrolase_sf"/>
</dbReference>
<dbReference type="InterPro" id="IPR029058">
    <property type="entry name" value="AB_hydrolase_fold"/>
</dbReference>
<name>A0A2N3Y1Q9_SACSN</name>
<sequence length="358" mass="37920">MFDESDHPLRLGAQLAVDLGLAAAFTVGGAALRLVASGLNPLREPEHSLGRSQLLSKGGAKRSPVTAEDGAELHVEVDGDLDAPVTVVLCHGFALNQDSWSAQRAELGRHARLVLWDQRGHGRSQRGLVQQLSIDQLSRDLFAVLEQVVPTGPVVLVGHSMGGMTVMALAGQHPELFGSRVRGVALLATSGGPISADLGLPPYAARALQWAAPGAFVAMSRLLDPGWGARDVVRWLTRRYAFAPGASEELVVFLAEMIQATPFEVLAGLFPDFRLHHSAGLGVLQRVKTLVMAGERDQITPPSDGLDLLRAVPNADLVVVPDAGHGLILERPELVNAHLSDLIKDVTTVPSLMGADAG</sequence>
<dbReference type="STRING" id="994479.GCA_000194155_07478"/>
<organism evidence="3 4">
    <name type="scientific">Saccharopolyspora spinosa</name>
    <dbReference type="NCBI Taxonomy" id="60894"/>
    <lineage>
        <taxon>Bacteria</taxon>
        <taxon>Bacillati</taxon>
        <taxon>Actinomycetota</taxon>
        <taxon>Actinomycetes</taxon>
        <taxon>Pseudonocardiales</taxon>
        <taxon>Pseudonocardiaceae</taxon>
        <taxon>Saccharopolyspora</taxon>
    </lineage>
</organism>
<feature type="domain" description="AB hydrolase-1" evidence="2">
    <location>
        <begin position="86"/>
        <end position="332"/>
    </location>
</feature>
<evidence type="ECO:0000256" key="1">
    <source>
        <dbReference type="SAM" id="MobiDB-lite"/>
    </source>
</evidence>
<dbReference type="SUPFAM" id="SSF53474">
    <property type="entry name" value="alpha/beta-Hydrolases"/>
    <property type="match status" value="1"/>
</dbReference>
<dbReference type="RefSeq" id="WP_010315220.1">
    <property type="nucleotide sequence ID" value="NZ_CP061007.1"/>
</dbReference>
<keyword evidence="4" id="KW-1185">Reference proteome</keyword>
<accession>A0A2N3Y1Q9</accession>
<dbReference type="PANTHER" id="PTHR43798">
    <property type="entry name" value="MONOACYLGLYCEROL LIPASE"/>
    <property type="match status" value="1"/>
</dbReference>
<comment type="caution">
    <text evidence="3">The sequence shown here is derived from an EMBL/GenBank/DDBJ whole genome shotgun (WGS) entry which is preliminary data.</text>
</comment>
<dbReference type="AlphaFoldDB" id="A0A2N3Y1Q9"/>
<feature type="region of interest" description="Disordered" evidence="1">
    <location>
        <begin position="46"/>
        <end position="67"/>
    </location>
</feature>
<reference evidence="3" key="1">
    <citation type="submission" date="2017-12" db="EMBL/GenBank/DDBJ databases">
        <title>Sequencing the genomes of 1000 Actinobacteria strains.</title>
        <authorList>
            <person name="Klenk H.-P."/>
        </authorList>
    </citation>
    <scope>NUCLEOTIDE SEQUENCE [LARGE SCALE GENOMIC DNA]</scope>
    <source>
        <strain evidence="3">DSM 44228</strain>
    </source>
</reference>
<evidence type="ECO:0000259" key="2">
    <source>
        <dbReference type="Pfam" id="PF00561"/>
    </source>
</evidence>
<evidence type="ECO:0000313" key="4">
    <source>
        <dbReference type="Proteomes" id="UP000233786"/>
    </source>
</evidence>
<protein>
    <submittedName>
        <fullName evidence="3">Pimeloyl-ACP methyl ester carboxylesterase</fullName>
    </submittedName>
</protein>
<dbReference type="Proteomes" id="UP000233786">
    <property type="component" value="Unassembled WGS sequence"/>
</dbReference>
<dbReference type="Gene3D" id="3.40.50.1820">
    <property type="entry name" value="alpha/beta hydrolase"/>
    <property type="match status" value="1"/>
</dbReference>